<reference evidence="5 6" key="1">
    <citation type="submission" date="2018-05" db="EMBL/GenBank/DDBJ databases">
        <title>The Hungate 1000. A catalogue of reference genomes from the rumen microbiome.</title>
        <authorList>
            <person name="Kelly W."/>
        </authorList>
    </citation>
    <scope>NUCLEOTIDE SEQUENCE [LARGE SCALE GENOMIC DNA]</scope>
    <source>
        <strain evidence="5 6">NLAE-zl-C242</strain>
    </source>
</reference>
<dbReference type="FunFam" id="3.40.50.720:FF:000203">
    <property type="entry name" value="D-3-phosphoglycerate dehydrogenase (SerA)"/>
    <property type="match status" value="1"/>
</dbReference>
<dbReference type="AlphaFoldDB" id="A0A2Y9BI82"/>
<dbReference type="InterPro" id="IPR050223">
    <property type="entry name" value="D-isomer_2-hydroxyacid_DH"/>
</dbReference>
<keyword evidence="3" id="KW-0520">NAD</keyword>
<evidence type="ECO:0000259" key="4">
    <source>
        <dbReference type="Pfam" id="PF02826"/>
    </source>
</evidence>
<accession>A0A2Y9BI82</accession>
<proteinExistence type="inferred from homology"/>
<dbReference type="Proteomes" id="UP000245845">
    <property type="component" value="Unassembled WGS sequence"/>
</dbReference>
<evidence type="ECO:0000256" key="2">
    <source>
        <dbReference type="ARBA" id="ARBA00023002"/>
    </source>
</evidence>
<keyword evidence="2" id="KW-0560">Oxidoreductase</keyword>
<dbReference type="PANTHER" id="PTHR10996">
    <property type="entry name" value="2-HYDROXYACID DEHYDROGENASE-RELATED"/>
    <property type="match status" value="1"/>
</dbReference>
<evidence type="ECO:0000256" key="3">
    <source>
        <dbReference type="ARBA" id="ARBA00023027"/>
    </source>
</evidence>
<gene>
    <name evidence="5" type="ORF">A8806_10930</name>
</gene>
<dbReference type="Pfam" id="PF02826">
    <property type="entry name" value="2-Hacid_dh_C"/>
    <property type="match status" value="1"/>
</dbReference>
<dbReference type="InterPro" id="IPR036291">
    <property type="entry name" value="NAD(P)-bd_dom_sf"/>
</dbReference>
<dbReference type="CDD" id="cd12172">
    <property type="entry name" value="PGDH_like_2"/>
    <property type="match status" value="1"/>
</dbReference>
<keyword evidence="6" id="KW-1185">Reference proteome</keyword>
<feature type="domain" description="D-isomer specific 2-hydroxyacid dehydrogenase NAD-binding" evidence="4">
    <location>
        <begin position="120"/>
        <end position="293"/>
    </location>
</feature>
<comment type="caution">
    <text evidence="5">The sequence shown here is derived from an EMBL/GenBank/DDBJ whole genome shotgun (WGS) entry which is preliminary data.</text>
</comment>
<dbReference type="SUPFAM" id="SSF51735">
    <property type="entry name" value="NAD(P)-binding Rossmann-fold domains"/>
    <property type="match status" value="1"/>
</dbReference>
<dbReference type="OrthoDB" id="9805416at2"/>
<dbReference type="InterPro" id="IPR006140">
    <property type="entry name" value="D-isomer_DH_NAD-bd"/>
</dbReference>
<evidence type="ECO:0000256" key="1">
    <source>
        <dbReference type="ARBA" id="ARBA00005854"/>
    </source>
</evidence>
<dbReference type="Gene3D" id="3.40.50.720">
    <property type="entry name" value="NAD(P)-binding Rossmann-like Domain"/>
    <property type="match status" value="2"/>
</dbReference>
<dbReference type="GO" id="GO:0030267">
    <property type="term" value="F:glyoxylate reductase (NADPH) activity"/>
    <property type="evidence" value="ECO:0007669"/>
    <property type="project" value="TreeGrafter"/>
</dbReference>
<dbReference type="PANTHER" id="PTHR10996:SF178">
    <property type="entry name" value="2-HYDROXYACID DEHYDROGENASE YGL185C-RELATED"/>
    <property type="match status" value="1"/>
</dbReference>
<dbReference type="SUPFAM" id="SSF52283">
    <property type="entry name" value="Formate/glycerate dehydrogenase catalytic domain-like"/>
    <property type="match status" value="1"/>
</dbReference>
<dbReference type="RefSeq" id="WP_109731970.1">
    <property type="nucleotide sequence ID" value="NZ_BAAACK010000009.1"/>
</dbReference>
<dbReference type="EMBL" id="QGDL01000009">
    <property type="protein sequence ID" value="PWJ28153.1"/>
    <property type="molecule type" value="Genomic_DNA"/>
</dbReference>
<name>A0A2Y9BI82_9FIRM</name>
<organism evidence="5 6">
    <name type="scientific">Faecalicatena orotica</name>
    <dbReference type="NCBI Taxonomy" id="1544"/>
    <lineage>
        <taxon>Bacteria</taxon>
        <taxon>Bacillati</taxon>
        <taxon>Bacillota</taxon>
        <taxon>Clostridia</taxon>
        <taxon>Lachnospirales</taxon>
        <taxon>Lachnospiraceae</taxon>
        <taxon>Faecalicatena</taxon>
    </lineage>
</organism>
<protein>
    <submittedName>
        <fullName evidence="5">D-3-phosphoglycerate dehydrogenase</fullName>
    </submittedName>
</protein>
<dbReference type="GO" id="GO:0051287">
    <property type="term" value="F:NAD binding"/>
    <property type="evidence" value="ECO:0007669"/>
    <property type="project" value="InterPro"/>
</dbReference>
<dbReference type="InterPro" id="IPR029753">
    <property type="entry name" value="D-isomer_DH_CS"/>
</dbReference>
<dbReference type="PROSITE" id="PS00671">
    <property type="entry name" value="D_2_HYDROXYACID_DH_3"/>
    <property type="match status" value="1"/>
</dbReference>
<comment type="similarity">
    <text evidence="1">Belongs to the D-isomer specific 2-hydroxyacid dehydrogenase family.</text>
</comment>
<sequence length="316" mass="34672">MNKKVLIISFSFEQEEEAFRVLEDAGLEPVLLAEKDRIGYTQEDLLDYWDTLEKKPAGILMGADIPLGKEFAEKAEGLEAISLNCAGADHLDLPAFEKKGIRICNVPRQNFNAVADLVWGLILAVMRRIPEADRNIRRGKWCDGVARGYAVSGKTLGIISFGAIGQAVAKRAAGFDMRVLVNSTSQNPESAEKYGAVYVDRDTLFQEADILVPASPLTPETYHIINADAIGRMKKDAVIVNAARGGIIDTQALYEALKNRRIAGAALDVFEEEPLYESAFFQLDNVVLTPHIGGLADREIHNVAMQAACHMAELLK</sequence>
<evidence type="ECO:0000313" key="5">
    <source>
        <dbReference type="EMBL" id="PWJ28153.1"/>
    </source>
</evidence>
<evidence type="ECO:0000313" key="6">
    <source>
        <dbReference type="Proteomes" id="UP000245845"/>
    </source>
</evidence>
<dbReference type="GO" id="GO:0005829">
    <property type="term" value="C:cytosol"/>
    <property type="evidence" value="ECO:0007669"/>
    <property type="project" value="TreeGrafter"/>
</dbReference>
<dbReference type="GO" id="GO:0016618">
    <property type="term" value="F:hydroxypyruvate reductase [NAD(P)H] activity"/>
    <property type="evidence" value="ECO:0007669"/>
    <property type="project" value="TreeGrafter"/>
</dbReference>